<reference evidence="2 3" key="1">
    <citation type="journal article" date="2019" name="Int. J. Syst. Evol. Microbiol.">
        <title>The Global Catalogue of Microorganisms (GCM) 10K type strain sequencing project: providing services to taxonomists for standard genome sequencing and annotation.</title>
        <authorList>
            <consortium name="The Broad Institute Genomics Platform"/>
            <consortium name="The Broad Institute Genome Sequencing Center for Infectious Disease"/>
            <person name="Wu L."/>
            <person name="Ma J."/>
        </authorList>
    </citation>
    <scope>NUCLEOTIDE SEQUENCE [LARGE SCALE GENOMIC DNA]</scope>
    <source>
        <strain evidence="2 3">Q85</strain>
    </source>
</reference>
<keyword evidence="1" id="KW-1133">Transmembrane helix</keyword>
<dbReference type="EMBL" id="JBHSZZ010000008">
    <property type="protein sequence ID" value="MFC7185745.1"/>
    <property type="molecule type" value="Genomic_DNA"/>
</dbReference>
<gene>
    <name evidence="2" type="ORF">ACFQMK_02315</name>
</gene>
<protein>
    <submittedName>
        <fullName evidence="2">Uncharacterized protein</fullName>
    </submittedName>
</protein>
<dbReference type="AlphaFoldDB" id="A0ABD5YH75"/>
<sequence>MQDMESIVLDQNEEALAPAVVVATIALLAVFVLGFLIQITGIAV</sequence>
<feature type="transmembrane region" description="Helical" evidence="1">
    <location>
        <begin position="15"/>
        <end position="37"/>
    </location>
</feature>
<accession>A0ABD5YH75</accession>
<organism evidence="2 3">
    <name type="scientific">Halorubrum yunnanense</name>
    <dbReference type="NCBI Taxonomy" id="1526162"/>
    <lineage>
        <taxon>Archaea</taxon>
        <taxon>Methanobacteriati</taxon>
        <taxon>Methanobacteriota</taxon>
        <taxon>Stenosarchaea group</taxon>
        <taxon>Halobacteria</taxon>
        <taxon>Halobacteriales</taxon>
        <taxon>Haloferacaceae</taxon>
        <taxon>Halorubrum</taxon>
    </lineage>
</organism>
<evidence type="ECO:0000256" key="1">
    <source>
        <dbReference type="SAM" id="Phobius"/>
    </source>
</evidence>
<dbReference type="RefSeq" id="WP_267662729.1">
    <property type="nucleotide sequence ID" value="NZ_JAODIX010000008.1"/>
</dbReference>
<keyword evidence="1" id="KW-0812">Transmembrane</keyword>
<evidence type="ECO:0000313" key="2">
    <source>
        <dbReference type="EMBL" id="MFC7185745.1"/>
    </source>
</evidence>
<keyword evidence="1" id="KW-0472">Membrane</keyword>
<comment type="caution">
    <text evidence="2">The sequence shown here is derived from an EMBL/GenBank/DDBJ whole genome shotgun (WGS) entry which is preliminary data.</text>
</comment>
<evidence type="ECO:0000313" key="3">
    <source>
        <dbReference type="Proteomes" id="UP001596390"/>
    </source>
</evidence>
<keyword evidence="3" id="KW-1185">Reference proteome</keyword>
<dbReference type="Proteomes" id="UP001596390">
    <property type="component" value="Unassembled WGS sequence"/>
</dbReference>
<proteinExistence type="predicted"/>
<name>A0ABD5YH75_9EURY</name>